<comment type="caution">
    <text evidence="2">The sequence shown here is derived from an EMBL/GenBank/DDBJ whole genome shotgun (WGS) entry which is preliminary data.</text>
</comment>
<evidence type="ECO:0000313" key="2">
    <source>
        <dbReference type="EMBL" id="EIT80608.1"/>
    </source>
</evidence>
<feature type="region of interest" description="Disordered" evidence="1">
    <location>
        <begin position="1"/>
        <end position="20"/>
    </location>
</feature>
<sequence>MAIITRRGEREAGERKRKEKASKQACTKCKHSRFTVVRVVKLQGPGEASFSINSMVNGYAASFSPVSRISVWRGVSVFILSSAPFPSGINDNLSHCNRNNGIGVSPVIIWQGMGSLTFLADDLHAYPPTKVTDHKWPPFQLMGFNN</sequence>
<reference evidence="3" key="2">
    <citation type="submission" date="2012-06" db="EMBL/GenBank/DDBJ databases">
        <title>Comparative genomic analyses of Aspergillus oryzae 3.042 and A. oryzae RIB40 for soy-sauce fermentation.</title>
        <authorList>
            <person name="Zhao G."/>
            <person name="Hou L."/>
            <person name="Wang C."/>
            <person name="Cao X."/>
        </authorList>
    </citation>
    <scope>NUCLEOTIDE SEQUENCE [LARGE SCALE GENOMIC DNA]</scope>
    <source>
        <strain evidence="3">3.042</strain>
    </source>
</reference>
<proteinExistence type="predicted"/>
<reference evidence="2 3" key="1">
    <citation type="journal article" date="2012" name="Eukaryot. Cell">
        <title>Draft genome sequence of Aspergillus oryzae strain 3.042.</title>
        <authorList>
            <person name="Zhao G."/>
            <person name="Yao Y."/>
            <person name="Qi W."/>
            <person name="Wang C."/>
            <person name="Hou L."/>
            <person name="Zeng B."/>
            <person name="Cao X."/>
        </authorList>
    </citation>
    <scope>NUCLEOTIDE SEQUENCE [LARGE SCALE GENOMIC DNA]</scope>
    <source>
        <strain evidence="2 3">3.042</strain>
    </source>
</reference>
<dbReference type="HOGENOM" id="CLU_1777026_0_0_1"/>
<evidence type="ECO:0000313" key="3">
    <source>
        <dbReference type="Proteomes" id="UP000002812"/>
    </source>
</evidence>
<dbReference type="EMBL" id="AKHY01000113">
    <property type="protein sequence ID" value="EIT80608.1"/>
    <property type="molecule type" value="Genomic_DNA"/>
</dbReference>
<gene>
    <name evidence="2" type="ORF">Ao3042_02773</name>
</gene>
<feature type="compositionally biased region" description="Basic and acidic residues" evidence="1">
    <location>
        <begin position="1"/>
        <end position="16"/>
    </location>
</feature>
<dbReference type="Proteomes" id="UP000002812">
    <property type="component" value="Unassembled WGS sequence"/>
</dbReference>
<organism evidence="2 3">
    <name type="scientific">Aspergillus oryzae (strain 3.042)</name>
    <name type="common">Yellow koji mold</name>
    <dbReference type="NCBI Taxonomy" id="1160506"/>
    <lineage>
        <taxon>Eukaryota</taxon>
        <taxon>Fungi</taxon>
        <taxon>Dikarya</taxon>
        <taxon>Ascomycota</taxon>
        <taxon>Pezizomycotina</taxon>
        <taxon>Eurotiomycetes</taxon>
        <taxon>Eurotiomycetidae</taxon>
        <taxon>Eurotiales</taxon>
        <taxon>Aspergillaceae</taxon>
        <taxon>Aspergillus</taxon>
        <taxon>Aspergillus subgen. Circumdati</taxon>
    </lineage>
</organism>
<name>I8U1T1_ASPO3</name>
<accession>I8U1T1</accession>
<evidence type="ECO:0000256" key="1">
    <source>
        <dbReference type="SAM" id="MobiDB-lite"/>
    </source>
</evidence>
<dbReference type="AlphaFoldDB" id="I8U1T1"/>
<protein>
    <submittedName>
        <fullName evidence="2">Uncharacterized protein</fullName>
    </submittedName>
</protein>